<reference evidence="8" key="1">
    <citation type="submission" date="2018-08" db="EMBL/GenBank/DDBJ databases">
        <title>Comparative genomics of wild bee and flower associated Lactobacillus reveals potential adaptation to the bee host.</title>
        <authorList>
            <person name="Vuong H.Q."/>
            <person name="Mcfrederick Q.S."/>
        </authorList>
    </citation>
    <scope>NUCLEOTIDE SEQUENCE</scope>
    <source>
        <strain evidence="8">HV_63</strain>
    </source>
</reference>
<dbReference type="EC" id="2.1.1.-" evidence="6"/>
<dbReference type="InterPro" id="IPR003682">
    <property type="entry name" value="rRNA_ssu_MeTfrase_G"/>
</dbReference>
<feature type="binding site" evidence="6">
    <location>
        <begin position="130"/>
        <end position="131"/>
    </location>
    <ligand>
        <name>S-adenosyl-L-methionine</name>
        <dbReference type="ChEBI" id="CHEBI:59789"/>
    </ligand>
</feature>
<dbReference type="PANTHER" id="PTHR31760:SF0">
    <property type="entry name" value="S-ADENOSYL-L-METHIONINE-DEPENDENT METHYLTRANSFERASES SUPERFAMILY PROTEIN"/>
    <property type="match status" value="1"/>
</dbReference>
<dbReference type="Proteomes" id="UP000784700">
    <property type="component" value="Unassembled WGS sequence"/>
</dbReference>
<evidence type="ECO:0000256" key="6">
    <source>
        <dbReference type="HAMAP-Rule" id="MF_00074"/>
    </source>
</evidence>
<accession>A0A9Q8MTL3</accession>
<dbReference type="NCBIfam" id="TIGR00138">
    <property type="entry name" value="rsmG_gidB"/>
    <property type="match status" value="1"/>
</dbReference>
<dbReference type="GeneID" id="58108703"/>
<comment type="caution">
    <text evidence="8">The sequence shown here is derived from an EMBL/GenBank/DDBJ whole genome shotgun (WGS) entry which is preliminary data.</text>
</comment>
<gene>
    <name evidence="6" type="primary">rsmG</name>
    <name evidence="8" type="ORF">DY130_04615</name>
</gene>
<dbReference type="FunFam" id="3.40.50.150:FF:000041">
    <property type="entry name" value="Ribosomal RNA small subunit methyltransferase G"/>
    <property type="match status" value="1"/>
</dbReference>
<dbReference type="GO" id="GO:0005829">
    <property type="term" value="C:cytosol"/>
    <property type="evidence" value="ECO:0007669"/>
    <property type="project" value="TreeGrafter"/>
</dbReference>
<dbReference type="SUPFAM" id="SSF53335">
    <property type="entry name" value="S-adenosyl-L-methionine-dependent methyltransferases"/>
    <property type="match status" value="1"/>
</dbReference>
<dbReference type="Pfam" id="PF02527">
    <property type="entry name" value="GidB"/>
    <property type="match status" value="1"/>
</dbReference>
<comment type="similarity">
    <text evidence="6">Belongs to the methyltransferase superfamily. RNA methyltransferase RsmG family.</text>
</comment>
<dbReference type="CDD" id="cd02440">
    <property type="entry name" value="AdoMet_MTases"/>
    <property type="match status" value="1"/>
</dbReference>
<keyword evidence="2 6" id="KW-0698">rRNA processing</keyword>
<comment type="function">
    <text evidence="6">Specifically methylates the N7 position of a guanine in 16S rRNA.</text>
</comment>
<feature type="binding site" evidence="6">
    <location>
        <position position="79"/>
    </location>
    <ligand>
        <name>S-adenosyl-L-methionine</name>
        <dbReference type="ChEBI" id="CHEBI:59789"/>
    </ligand>
</feature>
<evidence type="ECO:0000256" key="4">
    <source>
        <dbReference type="ARBA" id="ARBA00022679"/>
    </source>
</evidence>
<keyword evidence="3 6" id="KW-0489">Methyltransferase</keyword>
<evidence type="ECO:0000256" key="1">
    <source>
        <dbReference type="ARBA" id="ARBA00022490"/>
    </source>
</evidence>
<evidence type="ECO:0000256" key="7">
    <source>
        <dbReference type="SAM" id="MobiDB-lite"/>
    </source>
</evidence>
<dbReference type="GO" id="GO:0070043">
    <property type="term" value="F:rRNA (guanine-N7-)-methyltransferase activity"/>
    <property type="evidence" value="ECO:0007669"/>
    <property type="project" value="UniProtKB-UniRule"/>
</dbReference>
<comment type="caution">
    <text evidence="6">Lacks conserved residue(s) required for the propagation of feature annotation.</text>
</comment>
<dbReference type="AlphaFoldDB" id="A0A9Q8MTL3"/>
<feature type="region of interest" description="Disordered" evidence="7">
    <location>
        <begin position="219"/>
        <end position="245"/>
    </location>
</feature>
<dbReference type="HAMAP" id="MF_00074">
    <property type="entry name" value="16SrRNA_methyltr_G"/>
    <property type="match status" value="1"/>
</dbReference>
<dbReference type="InterPro" id="IPR029063">
    <property type="entry name" value="SAM-dependent_MTases_sf"/>
</dbReference>
<feature type="binding site" evidence="6">
    <location>
        <position position="150"/>
    </location>
    <ligand>
        <name>S-adenosyl-L-methionine</name>
        <dbReference type="ChEBI" id="CHEBI:59789"/>
    </ligand>
</feature>
<dbReference type="RefSeq" id="WP_140934638.1">
    <property type="nucleotide sequence ID" value="NZ_QUBF01000004.1"/>
</dbReference>
<name>A0A9Q8MTL3_9LACO</name>
<dbReference type="PIRSF" id="PIRSF003078">
    <property type="entry name" value="GidB"/>
    <property type="match status" value="1"/>
</dbReference>
<protein>
    <recommendedName>
        <fullName evidence="6">Ribosomal RNA small subunit methyltransferase G</fullName>
        <ecNumber evidence="6">2.1.1.-</ecNumber>
    </recommendedName>
    <alternativeName>
        <fullName evidence="6">16S rRNA 7-methylguanosine methyltransferase</fullName>
        <shortName evidence="6">16S rRNA m7G methyltransferase</shortName>
    </alternativeName>
</protein>
<feature type="binding site" evidence="6">
    <location>
        <position position="84"/>
    </location>
    <ligand>
        <name>S-adenosyl-L-methionine</name>
        <dbReference type="ChEBI" id="CHEBI:59789"/>
    </ligand>
</feature>
<dbReference type="PANTHER" id="PTHR31760">
    <property type="entry name" value="S-ADENOSYL-L-METHIONINE-DEPENDENT METHYLTRANSFERASES SUPERFAMILY PROTEIN"/>
    <property type="match status" value="1"/>
</dbReference>
<keyword evidence="4 6" id="KW-0808">Transferase</keyword>
<sequence>MNPEEFKAQLASMGIELSDKQMQQFATYYQMLVEANKHVNLTTIVDEKDVYLKHFYDSITPVFYDQSLKTEALTLCDVGAGAGFPSLPMKIVFPNLKVTIVDSLNKRITFLQNLVDALGLDGVELYHARAEEFGGKKSKHREKYDVATARAVARMSVLSELCLPLVKVGGKMIALKAAQAETELANGNQAIKTLGGQVVADEEFSLPVSDDQRHIIILDKTKKTPKQYPRKAGTPNKKPIGEPEK</sequence>
<comment type="subcellular location">
    <subcellularLocation>
        <location evidence="6">Cytoplasm</location>
    </subcellularLocation>
</comment>
<keyword evidence="1 6" id="KW-0963">Cytoplasm</keyword>
<evidence type="ECO:0000313" key="8">
    <source>
        <dbReference type="EMBL" id="TPR43720.1"/>
    </source>
</evidence>
<evidence type="ECO:0000256" key="2">
    <source>
        <dbReference type="ARBA" id="ARBA00022552"/>
    </source>
</evidence>
<keyword evidence="5 6" id="KW-0949">S-adenosyl-L-methionine</keyword>
<organism evidence="8 9">
    <name type="scientific">Apilactobacillus micheneri</name>
    <dbReference type="NCBI Taxonomy" id="1899430"/>
    <lineage>
        <taxon>Bacteria</taxon>
        <taxon>Bacillati</taxon>
        <taxon>Bacillota</taxon>
        <taxon>Bacilli</taxon>
        <taxon>Lactobacillales</taxon>
        <taxon>Lactobacillaceae</taxon>
        <taxon>Apilactobacillus</taxon>
    </lineage>
</organism>
<dbReference type="Gene3D" id="3.40.50.150">
    <property type="entry name" value="Vaccinia Virus protein VP39"/>
    <property type="match status" value="1"/>
</dbReference>
<evidence type="ECO:0000256" key="5">
    <source>
        <dbReference type="ARBA" id="ARBA00022691"/>
    </source>
</evidence>
<evidence type="ECO:0000256" key="3">
    <source>
        <dbReference type="ARBA" id="ARBA00022603"/>
    </source>
</evidence>
<dbReference type="EMBL" id="QUBG01000004">
    <property type="protein sequence ID" value="TPR43720.1"/>
    <property type="molecule type" value="Genomic_DNA"/>
</dbReference>
<proteinExistence type="inferred from homology"/>
<evidence type="ECO:0000313" key="9">
    <source>
        <dbReference type="Proteomes" id="UP000784700"/>
    </source>
</evidence>